<keyword evidence="4 8" id="KW-0812">Transmembrane</keyword>
<feature type="domain" description="Palmitoyltransferase DHHC" evidence="10">
    <location>
        <begin position="214"/>
        <end position="341"/>
    </location>
</feature>
<reference evidence="11" key="1">
    <citation type="submission" date="2022-08" db="EMBL/GenBank/DDBJ databases">
        <authorList>
            <person name="Gutierrez-Valencia J."/>
        </authorList>
    </citation>
    <scope>NUCLEOTIDE SEQUENCE</scope>
</reference>
<dbReference type="EC" id="2.3.1.225" evidence="8"/>
<feature type="transmembrane region" description="Helical" evidence="8">
    <location>
        <begin position="153"/>
        <end position="173"/>
    </location>
</feature>
<comment type="domain">
    <text evidence="8">The DHHC domain is required for palmitoyltransferase activity.</text>
</comment>
<evidence type="ECO:0000259" key="10">
    <source>
        <dbReference type="Pfam" id="PF01529"/>
    </source>
</evidence>
<sequence length="382" mass="43052">MEPITSLIEEDEDDESEMEAIALSTPPMILELPDSSTQEQQHSRNNSLSTKSQSLTQFVASIKLKSRAVTRALEKKLLRRCDCTGEGRSSRGSGARIYQVWPGNNVFFFHGRLIFGPDPKGLLLTMFSIVISSWVSAIYNIDDDSLPHSLVTRLFSLLLALIVLVNLFLASAFDPGIIPRSNQPPLPFNETDSSNITRTSTENRVVTVNGVELKLNYCRICKIYRPPRSCHCDICGNCVEKFDHHCPWIGQCVALRNYRRFLAFIFSALVFFVYVFAISCWRIHGRMVARQSGFMEMVKDCPETLALLAFSFAAIWFLGSLVGFHLYLIAVNQTAYENFRQSYKSSMNPYDRGILSNVKEALFAPISPSAVDFHTQVSQESV</sequence>
<dbReference type="Proteomes" id="UP001154282">
    <property type="component" value="Unassembled WGS sequence"/>
</dbReference>
<comment type="similarity">
    <text evidence="2 8">Belongs to the DHHC palmitoyltransferase family.</text>
</comment>
<comment type="caution">
    <text evidence="11">The sequence shown here is derived from an EMBL/GenBank/DDBJ whole genome shotgun (WGS) entry which is preliminary data.</text>
</comment>
<gene>
    <name evidence="11" type="ORF">LITE_LOCUS45630</name>
</gene>
<comment type="catalytic activity">
    <reaction evidence="8">
        <text>L-cysteinyl-[protein] + hexadecanoyl-CoA = S-hexadecanoyl-L-cysteinyl-[protein] + CoA</text>
        <dbReference type="Rhea" id="RHEA:36683"/>
        <dbReference type="Rhea" id="RHEA-COMP:10131"/>
        <dbReference type="Rhea" id="RHEA-COMP:11032"/>
        <dbReference type="ChEBI" id="CHEBI:29950"/>
        <dbReference type="ChEBI" id="CHEBI:57287"/>
        <dbReference type="ChEBI" id="CHEBI:57379"/>
        <dbReference type="ChEBI" id="CHEBI:74151"/>
        <dbReference type="EC" id="2.3.1.225"/>
    </reaction>
</comment>
<feature type="transmembrane region" description="Helical" evidence="8">
    <location>
        <begin position="261"/>
        <end position="284"/>
    </location>
</feature>
<keyword evidence="3 8" id="KW-0808">Transferase</keyword>
<evidence type="ECO:0000256" key="3">
    <source>
        <dbReference type="ARBA" id="ARBA00022679"/>
    </source>
</evidence>
<protein>
    <recommendedName>
        <fullName evidence="8">S-acyltransferase</fullName>
        <ecNumber evidence="8">2.3.1.225</ecNumber>
    </recommendedName>
    <alternativeName>
        <fullName evidence="8">Palmitoyltransferase</fullName>
    </alternativeName>
</protein>
<keyword evidence="5 8" id="KW-1133">Transmembrane helix</keyword>
<dbReference type="GO" id="GO:0005794">
    <property type="term" value="C:Golgi apparatus"/>
    <property type="evidence" value="ECO:0007669"/>
    <property type="project" value="TreeGrafter"/>
</dbReference>
<name>A0AAV0QYT4_9ROSI</name>
<accession>A0AAV0QYT4</accession>
<evidence type="ECO:0000256" key="9">
    <source>
        <dbReference type="SAM" id="MobiDB-lite"/>
    </source>
</evidence>
<dbReference type="InterPro" id="IPR001594">
    <property type="entry name" value="Palmitoyltrfase_DHHC"/>
</dbReference>
<proteinExistence type="inferred from homology"/>
<dbReference type="GO" id="GO:0005783">
    <property type="term" value="C:endoplasmic reticulum"/>
    <property type="evidence" value="ECO:0007669"/>
    <property type="project" value="TreeGrafter"/>
</dbReference>
<evidence type="ECO:0000256" key="6">
    <source>
        <dbReference type="ARBA" id="ARBA00023136"/>
    </source>
</evidence>
<evidence type="ECO:0000256" key="1">
    <source>
        <dbReference type="ARBA" id="ARBA00004127"/>
    </source>
</evidence>
<dbReference type="GO" id="GO:0019706">
    <property type="term" value="F:protein-cysteine S-palmitoyltransferase activity"/>
    <property type="evidence" value="ECO:0007669"/>
    <property type="project" value="UniProtKB-EC"/>
</dbReference>
<dbReference type="Pfam" id="PF01529">
    <property type="entry name" value="DHHC"/>
    <property type="match status" value="1"/>
</dbReference>
<evidence type="ECO:0000256" key="5">
    <source>
        <dbReference type="ARBA" id="ARBA00022989"/>
    </source>
</evidence>
<evidence type="ECO:0000256" key="7">
    <source>
        <dbReference type="ARBA" id="ARBA00023315"/>
    </source>
</evidence>
<dbReference type="PANTHER" id="PTHR22883">
    <property type="entry name" value="ZINC FINGER DHHC DOMAIN CONTAINING PROTEIN"/>
    <property type="match status" value="1"/>
</dbReference>
<evidence type="ECO:0000313" key="12">
    <source>
        <dbReference type="Proteomes" id="UP001154282"/>
    </source>
</evidence>
<keyword evidence="12" id="KW-1185">Reference proteome</keyword>
<feature type="compositionally biased region" description="Polar residues" evidence="9">
    <location>
        <begin position="34"/>
        <end position="50"/>
    </location>
</feature>
<evidence type="ECO:0000256" key="4">
    <source>
        <dbReference type="ARBA" id="ARBA00022692"/>
    </source>
</evidence>
<evidence type="ECO:0000256" key="8">
    <source>
        <dbReference type="RuleBase" id="RU079119"/>
    </source>
</evidence>
<dbReference type="GO" id="GO:0006612">
    <property type="term" value="P:protein targeting to membrane"/>
    <property type="evidence" value="ECO:0007669"/>
    <property type="project" value="TreeGrafter"/>
</dbReference>
<feature type="compositionally biased region" description="Acidic residues" evidence="9">
    <location>
        <begin position="8"/>
        <end position="18"/>
    </location>
</feature>
<evidence type="ECO:0000313" key="11">
    <source>
        <dbReference type="EMBL" id="CAI0550652.1"/>
    </source>
</evidence>
<feature type="transmembrane region" description="Helical" evidence="8">
    <location>
        <begin position="304"/>
        <end position="330"/>
    </location>
</feature>
<keyword evidence="6 8" id="KW-0472">Membrane</keyword>
<evidence type="ECO:0000256" key="2">
    <source>
        <dbReference type="ARBA" id="ARBA00008574"/>
    </source>
</evidence>
<comment type="subcellular location">
    <subcellularLocation>
        <location evidence="1">Endomembrane system</location>
        <topology evidence="1">Multi-pass membrane protein</topology>
    </subcellularLocation>
</comment>
<organism evidence="11 12">
    <name type="scientific">Linum tenue</name>
    <dbReference type="NCBI Taxonomy" id="586396"/>
    <lineage>
        <taxon>Eukaryota</taxon>
        <taxon>Viridiplantae</taxon>
        <taxon>Streptophyta</taxon>
        <taxon>Embryophyta</taxon>
        <taxon>Tracheophyta</taxon>
        <taxon>Spermatophyta</taxon>
        <taxon>Magnoliopsida</taxon>
        <taxon>eudicotyledons</taxon>
        <taxon>Gunneridae</taxon>
        <taxon>Pentapetalae</taxon>
        <taxon>rosids</taxon>
        <taxon>fabids</taxon>
        <taxon>Malpighiales</taxon>
        <taxon>Linaceae</taxon>
        <taxon>Linum</taxon>
    </lineage>
</organism>
<feature type="region of interest" description="Disordered" evidence="9">
    <location>
        <begin position="1"/>
        <end position="50"/>
    </location>
</feature>
<dbReference type="PROSITE" id="PS50216">
    <property type="entry name" value="DHHC"/>
    <property type="match status" value="1"/>
</dbReference>
<feature type="transmembrane region" description="Helical" evidence="8">
    <location>
        <begin position="122"/>
        <end position="141"/>
    </location>
</feature>
<keyword evidence="7 8" id="KW-0012">Acyltransferase</keyword>
<dbReference type="PANTHER" id="PTHR22883:SF57">
    <property type="entry name" value="S-ACYLTRANSFERASE"/>
    <property type="match status" value="1"/>
</dbReference>
<dbReference type="EMBL" id="CAMGYJ010000010">
    <property type="protein sequence ID" value="CAI0550652.1"/>
    <property type="molecule type" value="Genomic_DNA"/>
</dbReference>
<dbReference type="AlphaFoldDB" id="A0AAV0QYT4"/>
<dbReference type="InterPro" id="IPR039859">
    <property type="entry name" value="PFA4/ZDH16/20/ERF2-like"/>
</dbReference>